<sequence length="186" mass="21791">MNESDMANFLKNINLFDAVYLLHNAWEKVSTTILEKCWKHLKECFNGNYEAEDLIPLSVLCMQLRERTEIYNDVSSMLGKIPNEHSFTKEDIRQWIEETEDRYVRDENVVNEANEDEEEDAQDKTSAKIKHCQVVNCITTVIQWAEENNIDLTSILSLKKIREEATVKLHTKEKCQSKLTDFLRST</sequence>
<reference evidence="1" key="1">
    <citation type="submission" date="2022-04" db="EMBL/GenBank/DDBJ databases">
        <title>Chromosome-scale genome assembly of Holotrichia oblita Faldermann.</title>
        <authorList>
            <person name="Rongchong L."/>
        </authorList>
    </citation>
    <scope>NUCLEOTIDE SEQUENCE</scope>
    <source>
        <strain evidence="1">81SQS9</strain>
    </source>
</reference>
<evidence type="ECO:0000313" key="2">
    <source>
        <dbReference type="Proteomes" id="UP001056778"/>
    </source>
</evidence>
<dbReference type="EMBL" id="CM043020">
    <property type="protein sequence ID" value="KAI4459375.1"/>
    <property type="molecule type" value="Genomic_DNA"/>
</dbReference>
<keyword evidence="2" id="KW-1185">Reference proteome</keyword>
<dbReference type="Proteomes" id="UP001056778">
    <property type="component" value="Chromosome 6"/>
</dbReference>
<protein>
    <submittedName>
        <fullName evidence="1">Uncharacterized protein</fullName>
    </submittedName>
</protein>
<organism evidence="1 2">
    <name type="scientific">Holotrichia oblita</name>
    <name type="common">Chafer beetle</name>
    <dbReference type="NCBI Taxonomy" id="644536"/>
    <lineage>
        <taxon>Eukaryota</taxon>
        <taxon>Metazoa</taxon>
        <taxon>Ecdysozoa</taxon>
        <taxon>Arthropoda</taxon>
        <taxon>Hexapoda</taxon>
        <taxon>Insecta</taxon>
        <taxon>Pterygota</taxon>
        <taxon>Neoptera</taxon>
        <taxon>Endopterygota</taxon>
        <taxon>Coleoptera</taxon>
        <taxon>Polyphaga</taxon>
        <taxon>Scarabaeiformia</taxon>
        <taxon>Scarabaeidae</taxon>
        <taxon>Melolonthinae</taxon>
        <taxon>Holotrichia</taxon>
    </lineage>
</organism>
<proteinExistence type="predicted"/>
<gene>
    <name evidence="1" type="ORF">MML48_6g00002561</name>
</gene>
<accession>A0ACB9SXQ8</accession>
<name>A0ACB9SXQ8_HOLOL</name>
<comment type="caution">
    <text evidence="1">The sequence shown here is derived from an EMBL/GenBank/DDBJ whole genome shotgun (WGS) entry which is preliminary data.</text>
</comment>
<evidence type="ECO:0000313" key="1">
    <source>
        <dbReference type="EMBL" id="KAI4459375.1"/>
    </source>
</evidence>